<dbReference type="InterPro" id="IPR024534">
    <property type="entry name" value="JetD_C"/>
</dbReference>
<protein>
    <recommendedName>
        <fullName evidence="5">Wadjet protein JetD C-terminal domain-containing protein</fullName>
    </recommendedName>
</protein>
<dbReference type="Pfam" id="PF09983">
    <property type="entry name" value="JetD_C"/>
    <property type="match status" value="1"/>
</dbReference>
<gene>
    <name evidence="3" type="ORF">IGS73_06330</name>
</gene>
<proteinExistence type="predicted"/>
<reference evidence="3 4" key="1">
    <citation type="submission" date="2020-10" db="EMBL/GenBank/DDBJ databases">
        <title>Janibacter indicus TT2 genome sequence.</title>
        <authorList>
            <person name="Lee K."/>
            <person name="Ganzorig M."/>
        </authorList>
    </citation>
    <scope>NUCLEOTIDE SEQUENCE [LARGE SCALE GENOMIC DNA]</scope>
    <source>
        <strain evidence="3 4">TT2</strain>
    </source>
</reference>
<dbReference type="Proteomes" id="UP000593998">
    <property type="component" value="Chromosome"/>
</dbReference>
<organism evidence="3 4">
    <name type="scientific">Janibacter indicus</name>
    <dbReference type="NCBI Taxonomy" id="857417"/>
    <lineage>
        <taxon>Bacteria</taxon>
        <taxon>Bacillati</taxon>
        <taxon>Actinomycetota</taxon>
        <taxon>Actinomycetes</taxon>
        <taxon>Micrococcales</taxon>
        <taxon>Intrasporangiaceae</taxon>
        <taxon>Janibacter</taxon>
    </lineage>
</organism>
<evidence type="ECO:0000313" key="4">
    <source>
        <dbReference type="Proteomes" id="UP000593998"/>
    </source>
</evidence>
<dbReference type="PIRSF" id="PIRSF028408">
    <property type="entry name" value="UCP028408"/>
    <property type="match status" value="1"/>
</dbReference>
<name>A0A7L9J4K6_9MICO</name>
<feature type="domain" description="Wadjet protein JetD C-terminal" evidence="1">
    <location>
        <begin position="183"/>
        <end position="354"/>
    </location>
</feature>
<dbReference type="InterPro" id="IPR014544">
    <property type="entry name" value="UCP028408"/>
</dbReference>
<evidence type="ECO:0000313" key="3">
    <source>
        <dbReference type="EMBL" id="QOK24526.1"/>
    </source>
</evidence>
<feature type="domain" description="DUF3322" evidence="2">
    <location>
        <begin position="14"/>
        <end position="173"/>
    </location>
</feature>
<accession>A0A7L9J4K6</accession>
<dbReference type="EMBL" id="CP062789">
    <property type="protein sequence ID" value="QOK24526.1"/>
    <property type="molecule type" value="Genomic_DNA"/>
</dbReference>
<evidence type="ECO:0000259" key="2">
    <source>
        <dbReference type="Pfam" id="PF11795"/>
    </source>
</evidence>
<dbReference type="AlphaFoldDB" id="A0A7L9J4K6"/>
<evidence type="ECO:0000259" key="1">
    <source>
        <dbReference type="Pfam" id="PF09983"/>
    </source>
</evidence>
<dbReference type="Pfam" id="PF11795">
    <property type="entry name" value="DUF3322"/>
    <property type="match status" value="1"/>
</dbReference>
<dbReference type="InterPro" id="IPR024537">
    <property type="entry name" value="DUF3322"/>
</dbReference>
<evidence type="ECO:0008006" key="5">
    <source>
        <dbReference type="Google" id="ProtNLM"/>
    </source>
</evidence>
<sequence>MTTWATSIVPVPAMTIALHPPTERVARVDASAAESWVREWDAAELPAGVSVEWETRAWRSIGRQRVPVRLRLQDPFAVASFARGETSRRWRTLTGRVSRVRDALGESDEITATIRRHGATLTDVSPERFNQILAASAWLLHNDVEGMRPRQLPIRGVDSKWFGANRGLVSALVLAAGGREALGIVASDPLVRVRVLDPDLVPGGVSDFAASREQLRGLGPGQRVTFVFENLESVLAMPPWPGAVVVHGSGYAVDVIGELPWVRTAPVIYWGDLDSDGFAILHRLRSHLPEVQSVLMDEQTLLAHRDLWVSDPTPATGSLTNLTRDEGTARDRLIREGHARLEQERIPWDTALAALRRAASAVGA</sequence>